<dbReference type="GO" id="GO:0016491">
    <property type="term" value="F:oxidoreductase activity"/>
    <property type="evidence" value="ECO:0007669"/>
    <property type="project" value="UniProtKB-KW"/>
</dbReference>
<proteinExistence type="inferred from homology"/>
<keyword evidence="5" id="KW-0560">Oxidoreductase</keyword>
<accession>A0ABU5DK45</accession>
<dbReference type="InterPro" id="IPR052174">
    <property type="entry name" value="Flavoredoxin"/>
</dbReference>
<dbReference type="EC" id="1.5.1.-" evidence="5"/>
<evidence type="ECO:0000313" key="6">
    <source>
        <dbReference type="Proteomes" id="UP001285263"/>
    </source>
</evidence>
<comment type="caution">
    <text evidence="5">The sequence shown here is derived from an EMBL/GenBank/DDBJ whole genome shotgun (WGS) entry which is preliminary data.</text>
</comment>
<evidence type="ECO:0000256" key="3">
    <source>
        <dbReference type="ARBA" id="ARBA00038054"/>
    </source>
</evidence>
<evidence type="ECO:0000259" key="4">
    <source>
        <dbReference type="SMART" id="SM00903"/>
    </source>
</evidence>
<organism evidence="5 6">
    <name type="scientific">Roseateles agri</name>
    <dbReference type="NCBI Taxonomy" id="3098619"/>
    <lineage>
        <taxon>Bacteria</taxon>
        <taxon>Pseudomonadati</taxon>
        <taxon>Pseudomonadota</taxon>
        <taxon>Betaproteobacteria</taxon>
        <taxon>Burkholderiales</taxon>
        <taxon>Sphaerotilaceae</taxon>
        <taxon>Roseateles</taxon>
    </lineage>
</organism>
<dbReference type="Gene3D" id="2.30.110.10">
    <property type="entry name" value="Electron Transport, Fmn-binding Protein, Chain A"/>
    <property type="match status" value="1"/>
</dbReference>
<keyword evidence="2" id="KW-0285">Flavoprotein</keyword>
<evidence type="ECO:0000256" key="1">
    <source>
        <dbReference type="ARBA" id="ARBA00001917"/>
    </source>
</evidence>
<gene>
    <name evidence="5" type="ORF">SNE35_18445</name>
</gene>
<comment type="cofactor">
    <cofactor evidence="1">
        <name>FMN</name>
        <dbReference type="ChEBI" id="CHEBI:58210"/>
    </cofactor>
</comment>
<dbReference type="PANTHER" id="PTHR43567:SF1">
    <property type="entry name" value="FLAVOREDOXIN"/>
    <property type="match status" value="1"/>
</dbReference>
<dbReference type="EMBL" id="JAXCLA010000006">
    <property type="protein sequence ID" value="MDY0746499.1"/>
    <property type="molecule type" value="Genomic_DNA"/>
</dbReference>
<dbReference type="Proteomes" id="UP001285263">
    <property type="component" value="Unassembled WGS sequence"/>
</dbReference>
<dbReference type="InterPro" id="IPR002563">
    <property type="entry name" value="Flavin_Rdtase-like_dom"/>
</dbReference>
<reference evidence="5 6" key="1">
    <citation type="submission" date="2023-11" db="EMBL/GenBank/DDBJ databases">
        <title>Paucibacter sp. nov., isolated from fresh soil in Korea.</title>
        <authorList>
            <person name="Le N.T.T."/>
        </authorList>
    </citation>
    <scope>NUCLEOTIDE SEQUENCE [LARGE SCALE GENOMIC DNA]</scope>
    <source>
        <strain evidence="5 6">R3-3</strain>
    </source>
</reference>
<keyword evidence="6" id="KW-1185">Reference proteome</keyword>
<dbReference type="SUPFAM" id="SSF50475">
    <property type="entry name" value="FMN-binding split barrel"/>
    <property type="match status" value="1"/>
</dbReference>
<name>A0ABU5DK45_9BURK</name>
<sequence length="193" mass="21104">MRETVDLSHASRLVNHGPTVLVSARHEGRRTVMAAAWSMPVEFTPPRIAIVLDKSTTTRELALASGELALSIPCKANADVAYTAGSVHGAGIDKFDAYGIEAFDGPVLGLPLVAGCIAWLECRLIREPRSEEAYDTFFVEVVSAQSDPRVFTHGRWSFREDNTELHTLHHLGAGLFAVPSLTVQARTLDRREP</sequence>
<feature type="domain" description="Flavin reductase like" evidence="4">
    <location>
        <begin position="12"/>
        <end position="158"/>
    </location>
</feature>
<dbReference type="InterPro" id="IPR012349">
    <property type="entry name" value="Split_barrel_FMN-bd"/>
</dbReference>
<protein>
    <submittedName>
        <fullName evidence="5">Flavin reductase family protein</fullName>
        <ecNumber evidence="5">1.5.1.-</ecNumber>
    </submittedName>
</protein>
<evidence type="ECO:0000313" key="5">
    <source>
        <dbReference type="EMBL" id="MDY0746499.1"/>
    </source>
</evidence>
<evidence type="ECO:0000256" key="2">
    <source>
        <dbReference type="ARBA" id="ARBA00022630"/>
    </source>
</evidence>
<dbReference type="RefSeq" id="WP_320424433.1">
    <property type="nucleotide sequence ID" value="NZ_JAXCLA010000006.1"/>
</dbReference>
<dbReference type="PANTHER" id="PTHR43567">
    <property type="entry name" value="FLAVOREDOXIN-RELATED-RELATED"/>
    <property type="match status" value="1"/>
</dbReference>
<comment type="similarity">
    <text evidence="3">Belongs to the flavoredoxin family.</text>
</comment>
<dbReference type="Pfam" id="PF01613">
    <property type="entry name" value="Flavin_Reduct"/>
    <property type="match status" value="1"/>
</dbReference>
<dbReference type="SMART" id="SM00903">
    <property type="entry name" value="Flavin_Reduct"/>
    <property type="match status" value="1"/>
</dbReference>